<dbReference type="STRING" id="1095630.A0A2J6T5W2"/>
<reference evidence="1 2" key="1">
    <citation type="submission" date="2016-04" db="EMBL/GenBank/DDBJ databases">
        <title>A degradative enzymes factory behind the ericoid mycorrhizal symbiosis.</title>
        <authorList>
            <consortium name="DOE Joint Genome Institute"/>
            <person name="Martino E."/>
            <person name="Morin E."/>
            <person name="Grelet G."/>
            <person name="Kuo A."/>
            <person name="Kohler A."/>
            <person name="Daghino S."/>
            <person name="Barry K."/>
            <person name="Choi C."/>
            <person name="Cichocki N."/>
            <person name="Clum A."/>
            <person name="Copeland A."/>
            <person name="Hainaut M."/>
            <person name="Haridas S."/>
            <person name="Labutti K."/>
            <person name="Lindquist E."/>
            <person name="Lipzen A."/>
            <person name="Khouja H.-R."/>
            <person name="Murat C."/>
            <person name="Ohm R."/>
            <person name="Olson A."/>
            <person name="Spatafora J."/>
            <person name="Veneault-Fourrey C."/>
            <person name="Henrissat B."/>
            <person name="Grigoriev I."/>
            <person name="Martin F."/>
            <person name="Perotto S."/>
        </authorList>
    </citation>
    <scope>NUCLEOTIDE SEQUENCE [LARGE SCALE GENOMIC DNA]</scope>
    <source>
        <strain evidence="1 2">E</strain>
    </source>
</reference>
<evidence type="ECO:0000313" key="1">
    <source>
        <dbReference type="EMBL" id="PMD58404.1"/>
    </source>
</evidence>
<organism evidence="1 2">
    <name type="scientific">Hyaloscypha bicolor E</name>
    <dbReference type="NCBI Taxonomy" id="1095630"/>
    <lineage>
        <taxon>Eukaryota</taxon>
        <taxon>Fungi</taxon>
        <taxon>Dikarya</taxon>
        <taxon>Ascomycota</taxon>
        <taxon>Pezizomycotina</taxon>
        <taxon>Leotiomycetes</taxon>
        <taxon>Helotiales</taxon>
        <taxon>Hyaloscyphaceae</taxon>
        <taxon>Hyaloscypha</taxon>
        <taxon>Hyaloscypha bicolor</taxon>
    </lineage>
</organism>
<dbReference type="OrthoDB" id="341259at2759"/>
<dbReference type="Proteomes" id="UP000235371">
    <property type="component" value="Unassembled WGS sequence"/>
</dbReference>
<dbReference type="GeneID" id="36588569"/>
<evidence type="ECO:0008006" key="3">
    <source>
        <dbReference type="Google" id="ProtNLM"/>
    </source>
</evidence>
<accession>A0A2J6T5W2</accession>
<dbReference type="RefSeq" id="XP_024735308.1">
    <property type="nucleotide sequence ID" value="XM_024880492.1"/>
</dbReference>
<evidence type="ECO:0000313" key="2">
    <source>
        <dbReference type="Proteomes" id="UP000235371"/>
    </source>
</evidence>
<dbReference type="EMBL" id="KZ613822">
    <property type="protein sequence ID" value="PMD58404.1"/>
    <property type="molecule type" value="Genomic_DNA"/>
</dbReference>
<protein>
    <recommendedName>
        <fullName evidence="3">Fungal N-terminal domain-containing protein</fullName>
    </recommendedName>
</protein>
<sequence length="118" mass="12351">MDPLTALGLAAAVVQFVDFGVEIFHKSKEILHSASGASVENASIKTTTSDLQRLLEKIKNSQPHIPPGSDVPAEQVSLNSLVESCNELGDELVKLVRDVSAGPGAGKWKSLSAALSSV</sequence>
<keyword evidence="2" id="KW-1185">Reference proteome</keyword>
<dbReference type="InParanoid" id="A0A2J6T5W2"/>
<dbReference type="AlphaFoldDB" id="A0A2J6T5W2"/>
<gene>
    <name evidence="1" type="ORF">K444DRAFT_614188</name>
</gene>
<name>A0A2J6T5W2_9HELO</name>
<proteinExistence type="predicted"/>